<evidence type="ECO:0000313" key="2">
    <source>
        <dbReference type="Proteomes" id="UP000193427"/>
    </source>
</evidence>
<dbReference type="AlphaFoldDB" id="A0A1W6LAW1"/>
<proteinExistence type="predicted"/>
<sequence length="174" mass="18778">MHATSTQIVTQAPTWVWFLLTGLLAIGLMQARDRLVSLRLATVLPLVMLVLSFRAVVSTFVPSADNVMAWFMGVVVAVAVTHLSGWPRGIEWDARHQRIAVPGSWVPLMLFLAIFALKFAVGAAMATHAAITGDPAFAPAVALAYGAFSGIFLRRGIAMWRAVPSRIGRLQPTA</sequence>
<gene>
    <name evidence="1" type="ORF">A4W93_16805</name>
</gene>
<dbReference type="OrthoDB" id="3034721at2"/>
<dbReference type="RefSeq" id="WP_085751711.1">
    <property type="nucleotide sequence ID" value="NZ_BSPR01000013.1"/>
</dbReference>
<accession>A0A1W6LAW1</accession>
<dbReference type="KEGG" id="rgu:A4W93_16805"/>
<organism evidence="1 2">
    <name type="scientific">Piscinibacter gummiphilus</name>
    <dbReference type="NCBI Taxonomy" id="946333"/>
    <lineage>
        <taxon>Bacteria</taxon>
        <taxon>Pseudomonadati</taxon>
        <taxon>Pseudomonadota</taxon>
        <taxon>Betaproteobacteria</taxon>
        <taxon>Burkholderiales</taxon>
        <taxon>Sphaerotilaceae</taxon>
        <taxon>Piscinibacter</taxon>
    </lineage>
</organism>
<reference evidence="1 2" key="1">
    <citation type="submission" date="2016-04" db="EMBL/GenBank/DDBJ databases">
        <title>Complete genome sequence of natural rubber-degrading, novel Gram-negative bacterium, Rhizobacter gummiphilus strain NS21.</title>
        <authorList>
            <person name="Tabata M."/>
            <person name="Kasai D."/>
            <person name="Fukuda M."/>
        </authorList>
    </citation>
    <scope>NUCLEOTIDE SEQUENCE [LARGE SCALE GENOMIC DNA]</scope>
    <source>
        <strain evidence="1 2">NS21</strain>
    </source>
</reference>
<protein>
    <submittedName>
        <fullName evidence="1">Uncharacterized protein</fullName>
    </submittedName>
</protein>
<dbReference type="EMBL" id="CP015118">
    <property type="protein sequence ID" value="ARN21425.1"/>
    <property type="molecule type" value="Genomic_DNA"/>
</dbReference>
<dbReference type="InterPro" id="IPR046730">
    <property type="entry name" value="DUF6622"/>
</dbReference>
<dbReference type="Pfam" id="PF20327">
    <property type="entry name" value="DUF6622"/>
    <property type="match status" value="1"/>
</dbReference>
<evidence type="ECO:0000313" key="1">
    <source>
        <dbReference type="EMBL" id="ARN21425.1"/>
    </source>
</evidence>
<name>A0A1W6LAW1_9BURK</name>
<dbReference type="Proteomes" id="UP000193427">
    <property type="component" value="Chromosome"/>
</dbReference>
<keyword evidence="2" id="KW-1185">Reference proteome</keyword>
<dbReference type="STRING" id="946333.A4W93_16805"/>